<evidence type="ECO:0000313" key="2">
    <source>
        <dbReference type="Proteomes" id="UP000310541"/>
    </source>
</evidence>
<dbReference type="EMBL" id="SWFM01000003">
    <property type="protein sequence ID" value="TKD69766.1"/>
    <property type="molecule type" value="Genomic_DNA"/>
</dbReference>
<dbReference type="AlphaFoldDB" id="A0A4U1MH87"/>
<comment type="caution">
    <text evidence="1">The sequence shown here is derived from an EMBL/GenBank/DDBJ whole genome shotgun (WGS) entry which is preliminary data.</text>
</comment>
<reference evidence="1 2" key="1">
    <citation type="submission" date="2019-04" db="EMBL/GenBank/DDBJ databases">
        <title>Genome sequence of Bacillus hwajinpoensis strain Y2.</title>
        <authorList>
            <person name="Fair J.L."/>
            <person name="Maclea K.S."/>
        </authorList>
    </citation>
    <scope>NUCLEOTIDE SEQUENCE [LARGE SCALE GENOMIC DNA]</scope>
    <source>
        <strain evidence="1 2">Y2</strain>
    </source>
</reference>
<accession>A0A4U1MH87</accession>
<dbReference type="OrthoDB" id="2918095at2"/>
<protein>
    <recommendedName>
        <fullName evidence="3">Lipoprotein</fullName>
    </recommendedName>
</protein>
<name>A0A4U1MH87_9BACL</name>
<dbReference type="Proteomes" id="UP000310541">
    <property type="component" value="Unassembled WGS sequence"/>
</dbReference>
<gene>
    <name evidence="1" type="ORF">FBF83_10790</name>
</gene>
<organism evidence="1 2">
    <name type="scientific">Guptibacillus hwajinpoensis</name>
    <dbReference type="NCBI Taxonomy" id="208199"/>
    <lineage>
        <taxon>Bacteria</taxon>
        <taxon>Bacillati</taxon>
        <taxon>Bacillota</taxon>
        <taxon>Bacilli</taxon>
        <taxon>Bacillales</taxon>
        <taxon>Guptibacillaceae</taxon>
        <taxon>Guptibacillus</taxon>
    </lineage>
</organism>
<sequence length="150" mass="17146">MNLMKVIIVSMLSFTILCGCGSDTIEIEGEYKFLTIQGVDNNGVASKETKKEVEDIDKISTFIQKIESVEVTEQKPEKIKEKNKLLNETGNYIIALAENEKLQGKTYFINMFEDGSFIYQDPSGTRLKYVSIQNHPNLYEEVKKLLMISY</sequence>
<evidence type="ECO:0008006" key="3">
    <source>
        <dbReference type="Google" id="ProtNLM"/>
    </source>
</evidence>
<dbReference type="RefSeq" id="WP_136947191.1">
    <property type="nucleotide sequence ID" value="NZ_SWFM01000003.1"/>
</dbReference>
<dbReference type="PROSITE" id="PS51257">
    <property type="entry name" value="PROKAR_LIPOPROTEIN"/>
    <property type="match status" value="1"/>
</dbReference>
<proteinExistence type="predicted"/>
<evidence type="ECO:0000313" key="1">
    <source>
        <dbReference type="EMBL" id="TKD69766.1"/>
    </source>
</evidence>